<feature type="transmembrane region" description="Helical" evidence="1">
    <location>
        <begin position="66"/>
        <end position="89"/>
    </location>
</feature>
<dbReference type="Pfam" id="PF06197">
    <property type="entry name" value="DUF998"/>
    <property type="match status" value="1"/>
</dbReference>
<gene>
    <name evidence="2" type="ORF">AVDCRST_MAG66-2037</name>
</gene>
<protein>
    <recommendedName>
        <fullName evidence="3">DUF998 domain-containing protein</fullName>
    </recommendedName>
</protein>
<feature type="transmembrane region" description="Helical" evidence="1">
    <location>
        <begin position="27"/>
        <end position="46"/>
    </location>
</feature>
<evidence type="ECO:0000256" key="1">
    <source>
        <dbReference type="SAM" id="Phobius"/>
    </source>
</evidence>
<evidence type="ECO:0000313" key="2">
    <source>
        <dbReference type="EMBL" id="CAA9410795.1"/>
    </source>
</evidence>
<name>A0A6J4PI82_9PSEU</name>
<feature type="non-terminal residue" evidence="2">
    <location>
        <position position="191"/>
    </location>
</feature>
<reference evidence="2" key="1">
    <citation type="submission" date="2020-02" db="EMBL/GenBank/DDBJ databases">
        <authorList>
            <person name="Meier V. D."/>
        </authorList>
    </citation>
    <scope>NUCLEOTIDE SEQUENCE</scope>
    <source>
        <strain evidence="2">AVDCRST_MAG66</strain>
    </source>
</reference>
<dbReference type="AlphaFoldDB" id="A0A6J4PI82"/>
<accession>A0A6J4PI82</accession>
<keyword evidence="1" id="KW-1133">Transmembrane helix</keyword>
<evidence type="ECO:0008006" key="3">
    <source>
        <dbReference type="Google" id="ProtNLM"/>
    </source>
</evidence>
<dbReference type="EMBL" id="CADCUS010000293">
    <property type="protein sequence ID" value="CAA9410795.1"/>
    <property type="molecule type" value="Genomic_DNA"/>
</dbReference>
<keyword evidence="1" id="KW-0472">Membrane</keyword>
<keyword evidence="1" id="KW-0812">Transmembrane</keyword>
<organism evidence="2">
    <name type="scientific">uncultured Pseudonocardia sp</name>
    <dbReference type="NCBI Taxonomy" id="211455"/>
    <lineage>
        <taxon>Bacteria</taxon>
        <taxon>Bacillati</taxon>
        <taxon>Actinomycetota</taxon>
        <taxon>Actinomycetes</taxon>
        <taxon>Pseudonocardiales</taxon>
        <taxon>Pseudonocardiaceae</taxon>
        <taxon>Pseudonocardia</taxon>
        <taxon>environmental samples</taxon>
    </lineage>
</organism>
<dbReference type="InterPro" id="IPR009339">
    <property type="entry name" value="DUF998"/>
</dbReference>
<feature type="transmembrane region" description="Helical" evidence="1">
    <location>
        <begin position="128"/>
        <end position="150"/>
    </location>
</feature>
<feature type="transmembrane region" description="Helical" evidence="1">
    <location>
        <begin position="101"/>
        <end position="122"/>
    </location>
</feature>
<feature type="transmembrane region" description="Helical" evidence="1">
    <location>
        <begin position="162"/>
        <end position="183"/>
    </location>
</feature>
<sequence length="191" mass="18638">MAVVEPTAIDPAGPATTVPGARAAARAGLAAIGLCTGLVLALHVLAPDPGPAHTMISNYALGGYRPLFDLGVLVLVAGSAAVVAALVATGAVRPGGAATRLLLTWCAGMVLVVAFPTTSSTLPPTPEAVVHATGAVAAFAALPLGALAAAREWRAVHARHAAVLRALAALSLALLVPVLGGIAPGSPLAVQ</sequence>
<proteinExistence type="predicted"/>